<protein>
    <submittedName>
        <fullName evidence="1">Uncharacterized protein</fullName>
    </submittedName>
</protein>
<gene>
    <name evidence="1" type="ORF">Daesc_005493</name>
</gene>
<accession>A0AAX6ML70</accession>
<name>A0AAX6ML70_9PEZI</name>
<dbReference type="AlphaFoldDB" id="A0AAX6ML70"/>
<evidence type="ECO:0000313" key="1">
    <source>
        <dbReference type="EMBL" id="KAK6953193.1"/>
    </source>
</evidence>
<dbReference type="Proteomes" id="UP001369815">
    <property type="component" value="Unassembled WGS sequence"/>
</dbReference>
<organism evidence="1 2">
    <name type="scientific">Daldinia eschscholtzii</name>
    <dbReference type="NCBI Taxonomy" id="292717"/>
    <lineage>
        <taxon>Eukaryota</taxon>
        <taxon>Fungi</taxon>
        <taxon>Dikarya</taxon>
        <taxon>Ascomycota</taxon>
        <taxon>Pezizomycotina</taxon>
        <taxon>Sordariomycetes</taxon>
        <taxon>Xylariomycetidae</taxon>
        <taxon>Xylariales</taxon>
        <taxon>Hypoxylaceae</taxon>
        <taxon>Daldinia</taxon>
    </lineage>
</organism>
<keyword evidence="2" id="KW-1185">Reference proteome</keyword>
<reference evidence="1 2" key="1">
    <citation type="journal article" date="2024" name="Front Chem Biol">
        <title>Unveiling the potential of Daldinia eschscholtzii MFLUCC 19-0629 through bioactivity and bioinformatics studies for enhanced sustainable agriculture production.</title>
        <authorList>
            <person name="Brooks S."/>
            <person name="Weaver J.A."/>
            <person name="Klomchit A."/>
            <person name="Alharthi S.A."/>
            <person name="Onlamun T."/>
            <person name="Nurani R."/>
            <person name="Vong T.K."/>
            <person name="Alberti F."/>
            <person name="Greco C."/>
        </authorList>
    </citation>
    <scope>NUCLEOTIDE SEQUENCE [LARGE SCALE GENOMIC DNA]</scope>
    <source>
        <strain evidence="1">MFLUCC 19-0629</strain>
    </source>
</reference>
<proteinExistence type="predicted"/>
<dbReference type="EMBL" id="JBANMG010000005">
    <property type="protein sequence ID" value="KAK6953193.1"/>
    <property type="molecule type" value="Genomic_DNA"/>
</dbReference>
<sequence length="378" mass="41932">MPPKPIPLVQLTRLLSPLSQFHHHHNRLFPRVRSISTTPAPQVKARVLPHKNTFINQIRFNQADIPDLPFWLTHAVPPLVPDNEVSPVQCLEACKRYVALATENAPGWQKRHLSATATSPAITQDGKIPLFTLHYAAAILMLFAHTPGSHFLVVHILTTGTTLGYVPAVLDLARLGQRSGNLNMPQFEHAKEGLARLVADPVRSREYRLDTLTLAALAQISINTRASTDRAVQLLEEAFKMYEAAAVAAAGGEKKKKQQQQSGVVFWQWRTSAVLALSKIYVQRKQVQLARQLLSSTAEELDNPELHFLHATLLEPSDPQRSYLLRKAAVSGVEEAAREVARETAESLKEEGLSGWERKARQVIADEWAGIAGDKAIL</sequence>
<comment type="caution">
    <text evidence="1">The sequence shown here is derived from an EMBL/GenBank/DDBJ whole genome shotgun (WGS) entry which is preliminary data.</text>
</comment>
<evidence type="ECO:0000313" key="2">
    <source>
        <dbReference type="Proteomes" id="UP001369815"/>
    </source>
</evidence>